<dbReference type="AlphaFoldDB" id="A0A0H3VXP0"/>
<organism evidence="1">
    <name type="scientific">Salmonella typhimurium</name>
    <dbReference type="NCBI Taxonomy" id="90371"/>
    <lineage>
        <taxon>Bacteria</taxon>
        <taxon>Pseudomonadati</taxon>
        <taxon>Pseudomonadota</taxon>
        <taxon>Gammaproteobacteria</taxon>
        <taxon>Enterobacterales</taxon>
        <taxon>Enterobacteriaceae</taxon>
        <taxon>Salmonella</taxon>
    </lineage>
</organism>
<evidence type="ECO:0000313" key="1">
    <source>
        <dbReference type="EMBL" id="AKG90267.1"/>
    </source>
</evidence>
<sequence length="507" mass="56909">MGKHMRSFNVNKKYLPILPGLALCAVLSNTNASTEYQHDADLIAQQAKGLGAQAKGAQQPDGALSLDATLNSPDVQKYIAQAEALKKNQDLSRQTNRGYVPGMNADSVQAVIDHTQAIRAQSNNSDAVNDIIRRRDEIQENASLNEAALKAVENKPEVMRGQSKNIEKLFGSSGITAADFERKMDSTREEALSTENGITIFASFSLPDYVLEDLLRTASEHKARVVFNGLKKGTTRLPETQAAINQMIVKGKFESPLITIDPDSFSQYQVTQVPTIISREQARFAKMVGSFNVEFFQRELAKKPDQDIFPVAGTIYPVEEKSIIKELEERAQKYDWEGAKKRAVADTWKNQWMVDLPPAQEHKEFLIDPTVRVTQDVKDKQGRVIASAGELINPLSRFPQNLTMIIFDPLNPGQLVWAEQQYRQRLGSGKVMPMFTRIQKDNGWDHLNDLREKFNGKVFKVNEQIISRFQIKNTPALITTDQDKFRITLFSEAEVRGIGAPNLSEEK</sequence>
<geneLocation type="plasmid" evidence="1">
    <name>pHXY0908</name>
</geneLocation>
<accession>A0A0H3VXP0</accession>
<name>A0A0H3VXP0_SALTM</name>
<keyword evidence="1" id="KW-0614">Plasmid</keyword>
<dbReference type="InterPro" id="IPR019106">
    <property type="entry name" value="T4SS_TrbC"/>
</dbReference>
<dbReference type="EMBL" id="KM877269">
    <property type="protein sequence ID" value="AKG90267.1"/>
    <property type="molecule type" value="Genomic_DNA"/>
</dbReference>
<reference evidence="1" key="1">
    <citation type="submission" date="2014-09" db="EMBL/GenBank/DDBJ databases">
        <title>Complete sequence of a oqxAB-harboring IncHI2 plasmid from a Salmonella Typhimurium strain.</title>
        <authorList>
            <person name="Li L.Jr."/>
            <person name="Sun J."/>
            <person name="Deng H."/>
            <person name="Liu Y."/>
        </authorList>
    </citation>
    <scope>NUCLEOTIDE SEQUENCE</scope>
    <source>
        <strain evidence="1">GDS147</strain>
        <plasmid evidence="1">pHXY0908</plasmid>
    </source>
</reference>
<proteinExistence type="predicted"/>
<gene>
    <name evidence="1" type="primary">traW</name>
</gene>
<dbReference type="Pfam" id="PF09673">
    <property type="entry name" value="TrbC_Ftype"/>
    <property type="match status" value="1"/>
</dbReference>
<protein>
    <submittedName>
        <fullName evidence="1">TraW</fullName>
    </submittedName>
</protein>